<name>A0A016T3Y2_9BILA</name>
<dbReference type="EMBL" id="JARK01001477">
    <property type="protein sequence ID" value="EYB97336.1"/>
    <property type="molecule type" value="Genomic_DNA"/>
</dbReference>
<organism evidence="1 2">
    <name type="scientific">Ancylostoma ceylanicum</name>
    <dbReference type="NCBI Taxonomy" id="53326"/>
    <lineage>
        <taxon>Eukaryota</taxon>
        <taxon>Metazoa</taxon>
        <taxon>Ecdysozoa</taxon>
        <taxon>Nematoda</taxon>
        <taxon>Chromadorea</taxon>
        <taxon>Rhabditida</taxon>
        <taxon>Rhabditina</taxon>
        <taxon>Rhabditomorpha</taxon>
        <taxon>Strongyloidea</taxon>
        <taxon>Ancylostomatidae</taxon>
        <taxon>Ancylostomatinae</taxon>
        <taxon>Ancylostoma</taxon>
    </lineage>
</organism>
<dbReference type="Proteomes" id="UP000024635">
    <property type="component" value="Unassembled WGS sequence"/>
</dbReference>
<reference evidence="2" key="1">
    <citation type="journal article" date="2015" name="Nat. Genet.">
        <title>The genome and transcriptome of the zoonotic hookworm Ancylostoma ceylanicum identify infection-specific gene families.</title>
        <authorList>
            <person name="Schwarz E.M."/>
            <person name="Hu Y."/>
            <person name="Antoshechkin I."/>
            <person name="Miller M.M."/>
            <person name="Sternberg P.W."/>
            <person name="Aroian R.V."/>
        </authorList>
    </citation>
    <scope>NUCLEOTIDE SEQUENCE</scope>
    <source>
        <strain evidence="2">HY135</strain>
    </source>
</reference>
<evidence type="ECO:0000313" key="1">
    <source>
        <dbReference type="EMBL" id="EYB97336.1"/>
    </source>
</evidence>
<comment type="caution">
    <text evidence="1">The sequence shown here is derived from an EMBL/GenBank/DDBJ whole genome shotgun (WGS) entry which is preliminary data.</text>
</comment>
<dbReference type="OrthoDB" id="5865456at2759"/>
<gene>
    <name evidence="1" type="primary">Acey_s0141.g2211</name>
    <name evidence="1" type="ORF">Y032_0141g2211</name>
</gene>
<evidence type="ECO:0000313" key="2">
    <source>
        <dbReference type="Proteomes" id="UP000024635"/>
    </source>
</evidence>
<proteinExistence type="predicted"/>
<sequence>MEGNRPIGSTRSCRRRTDKQPWLWTDEVRIKVLEKKRLYHAFPDNNSADSWSDYCEARRAAKKSVAVAKAAHHADVREKLDTKEGERLIHRLASKRFMTSTASNVTF</sequence>
<protein>
    <submittedName>
        <fullName evidence="1">Uncharacterized protein</fullName>
    </submittedName>
</protein>
<accession>A0A016T3Y2</accession>
<dbReference type="AlphaFoldDB" id="A0A016T3Y2"/>
<keyword evidence="2" id="KW-1185">Reference proteome</keyword>